<name>A0A8H6YT65_9AGAR</name>
<feature type="compositionally biased region" description="Acidic residues" evidence="5">
    <location>
        <begin position="187"/>
        <end position="199"/>
    </location>
</feature>
<dbReference type="SUPFAM" id="SSF144232">
    <property type="entry name" value="HIT/MYND zinc finger-like"/>
    <property type="match status" value="1"/>
</dbReference>
<evidence type="ECO:0000313" key="7">
    <source>
        <dbReference type="EMBL" id="KAF7364739.1"/>
    </source>
</evidence>
<feature type="region of interest" description="Disordered" evidence="5">
    <location>
        <begin position="1"/>
        <end position="23"/>
    </location>
</feature>
<organism evidence="7 8">
    <name type="scientific">Mycena venus</name>
    <dbReference type="NCBI Taxonomy" id="2733690"/>
    <lineage>
        <taxon>Eukaryota</taxon>
        <taxon>Fungi</taxon>
        <taxon>Dikarya</taxon>
        <taxon>Basidiomycota</taxon>
        <taxon>Agaricomycotina</taxon>
        <taxon>Agaricomycetes</taxon>
        <taxon>Agaricomycetidae</taxon>
        <taxon>Agaricales</taxon>
        <taxon>Marasmiineae</taxon>
        <taxon>Mycenaceae</taxon>
        <taxon>Mycena</taxon>
    </lineage>
</organism>
<sequence>MAPLNPQKTAPKPGPGLSKREKRDLEDRLISSLRREPGALCIVGIANCCDKIFHPPTFPRSNRVLRAAMRFLCGDRTLPEHHLMTRSIARCHCDLNDPLVASLHESVSNIDALNYTILEMAFAIMDALDPRPKDAPIPDDSGKDLDQVVLGMTKWEDLMEDEDQLGPLPADWVIPDEFRSQFKAPEPELEPELEPDEDTWPSSPEEVFPSTKGLAKTLENLLLWTGEPCGGSGVFLLISHLSEYAPSFAEEIHRSQIAMPCALVHLEQALDRFKDKQPPNTFRLAIAAVTHFLHQLPKRRFLLLLTAYRDILLDLAIDIQPALARMPGAEAASAKAWWASVRMGLDAGPAFPWDKFGRPEPRKPMFVNSMQLYRMMRVHRAQNFCMKLGCDKETNPPKALMFCRRCALACYCDAACQKQAWGKGEAPHKRLCNEVDALRRGIGLESDPQWKDVLTRRTEGITKPENIFAEICKAKEVDGMRLQSIADLLIQHGAAMHQ</sequence>
<accession>A0A8H6YT65</accession>
<gene>
    <name evidence="7" type="ORF">MVEN_00343700</name>
</gene>
<keyword evidence="8" id="KW-1185">Reference proteome</keyword>
<feature type="region of interest" description="Disordered" evidence="5">
    <location>
        <begin position="185"/>
        <end position="208"/>
    </location>
</feature>
<keyword evidence="2 4" id="KW-0863">Zinc-finger</keyword>
<dbReference type="PROSITE" id="PS50865">
    <property type="entry name" value="ZF_MYND_2"/>
    <property type="match status" value="1"/>
</dbReference>
<evidence type="ECO:0000256" key="1">
    <source>
        <dbReference type="ARBA" id="ARBA00022723"/>
    </source>
</evidence>
<evidence type="ECO:0000256" key="5">
    <source>
        <dbReference type="SAM" id="MobiDB-lite"/>
    </source>
</evidence>
<reference evidence="7" key="1">
    <citation type="submission" date="2020-05" db="EMBL/GenBank/DDBJ databases">
        <title>Mycena genomes resolve the evolution of fungal bioluminescence.</title>
        <authorList>
            <person name="Tsai I.J."/>
        </authorList>
    </citation>
    <scope>NUCLEOTIDE SEQUENCE</scope>
    <source>
        <strain evidence="7">CCC161011</strain>
    </source>
</reference>
<protein>
    <submittedName>
        <fullName evidence="7">MYND-type domain-containing protein</fullName>
    </submittedName>
</protein>
<dbReference type="GO" id="GO:0008270">
    <property type="term" value="F:zinc ion binding"/>
    <property type="evidence" value="ECO:0007669"/>
    <property type="project" value="UniProtKB-KW"/>
</dbReference>
<evidence type="ECO:0000259" key="6">
    <source>
        <dbReference type="PROSITE" id="PS50865"/>
    </source>
</evidence>
<keyword evidence="1" id="KW-0479">Metal-binding</keyword>
<feature type="domain" description="MYND-type" evidence="6">
    <location>
        <begin position="387"/>
        <end position="432"/>
    </location>
</feature>
<proteinExistence type="predicted"/>
<dbReference type="AlphaFoldDB" id="A0A8H6YT65"/>
<keyword evidence="3" id="KW-0862">Zinc</keyword>
<dbReference type="Gene3D" id="6.10.140.2220">
    <property type="match status" value="1"/>
</dbReference>
<dbReference type="OrthoDB" id="265717at2759"/>
<dbReference type="EMBL" id="JACAZI010000003">
    <property type="protein sequence ID" value="KAF7364739.1"/>
    <property type="molecule type" value="Genomic_DNA"/>
</dbReference>
<evidence type="ECO:0000313" key="8">
    <source>
        <dbReference type="Proteomes" id="UP000620124"/>
    </source>
</evidence>
<evidence type="ECO:0000256" key="2">
    <source>
        <dbReference type="ARBA" id="ARBA00022771"/>
    </source>
</evidence>
<evidence type="ECO:0000256" key="3">
    <source>
        <dbReference type="ARBA" id="ARBA00022833"/>
    </source>
</evidence>
<comment type="caution">
    <text evidence="7">The sequence shown here is derived from an EMBL/GenBank/DDBJ whole genome shotgun (WGS) entry which is preliminary data.</text>
</comment>
<dbReference type="InterPro" id="IPR002893">
    <property type="entry name" value="Znf_MYND"/>
</dbReference>
<evidence type="ECO:0000256" key="4">
    <source>
        <dbReference type="PROSITE-ProRule" id="PRU00134"/>
    </source>
</evidence>
<dbReference type="Proteomes" id="UP000620124">
    <property type="component" value="Unassembled WGS sequence"/>
</dbReference>